<dbReference type="RefSeq" id="XP_001829615.2">
    <property type="nucleotide sequence ID" value="XM_001829563.2"/>
</dbReference>
<name>A8N420_COPC7</name>
<dbReference type="GeneID" id="6006048"/>
<keyword evidence="1" id="KW-0472">Membrane</keyword>
<dbReference type="PANTHER" id="PTHR42044:SF2">
    <property type="entry name" value="DUF676 DOMAIN-CONTAINING PROTEIN"/>
    <property type="match status" value="1"/>
</dbReference>
<keyword evidence="1" id="KW-1133">Transmembrane helix</keyword>
<proteinExistence type="predicted"/>
<dbReference type="PANTHER" id="PTHR42044">
    <property type="entry name" value="DUF676 DOMAIN-CONTAINING PROTEIN-RELATED"/>
    <property type="match status" value="1"/>
</dbReference>
<dbReference type="SUPFAM" id="SSF53474">
    <property type="entry name" value="alpha/beta-Hydrolases"/>
    <property type="match status" value="1"/>
</dbReference>
<dbReference type="AlphaFoldDB" id="A8N420"/>
<dbReference type="STRING" id="240176.A8N420"/>
<feature type="transmembrane region" description="Helical" evidence="1">
    <location>
        <begin position="67"/>
        <end position="86"/>
    </location>
</feature>
<comment type="caution">
    <text evidence="2">The sequence shown here is derived from an EMBL/GenBank/DDBJ whole genome shotgun (WGS) entry which is preliminary data.</text>
</comment>
<reference evidence="2 3" key="1">
    <citation type="journal article" date="2010" name="Proc. Natl. Acad. Sci. U.S.A.">
        <title>Insights into evolution of multicellular fungi from the assembled chromosomes of the mushroom Coprinopsis cinerea (Coprinus cinereus).</title>
        <authorList>
            <person name="Stajich J.E."/>
            <person name="Wilke S.K."/>
            <person name="Ahren D."/>
            <person name="Au C.H."/>
            <person name="Birren B.W."/>
            <person name="Borodovsky M."/>
            <person name="Burns C."/>
            <person name="Canback B."/>
            <person name="Casselton L.A."/>
            <person name="Cheng C.K."/>
            <person name="Deng J."/>
            <person name="Dietrich F.S."/>
            <person name="Fargo D.C."/>
            <person name="Farman M.L."/>
            <person name="Gathman A.C."/>
            <person name="Goldberg J."/>
            <person name="Guigo R."/>
            <person name="Hoegger P.J."/>
            <person name="Hooker J.B."/>
            <person name="Huggins A."/>
            <person name="James T.Y."/>
            <person name="Kamada T."/>
            <person name="Kilaru S."/>
            <person name="Kodira C."/>
            <person name="Kues U."/>
            <person name="Kupfer D."/>
            <person name="Kwan H.S."/>
            <person name="Lomsadze A."/>
            <person name="Li W."/>
            <person name="Lilly W.W."/>
            <person name="Ma L.J."/>
            <person name="Mackey A.J."/>
            <person name="Manning G."/>
            <person name="Martin F."/>
            <person name="Muraguchi H."/>
            <person name="Natvig D.O."/>
            <person name="Palmerini H."/>
            <person name="Ramesh M.A."/>
            <person name="Rehmeyer C.J."/>
            <person name="Roe B.A."/>
            <person name="Shenoy N."/>
            <person name="Stanke M."/>
            <person name="Ter-Hovhannisyan V."/>
            <person name="Tunlid A."/>
            <person name="Velagapudi R."/>
            <person name="Vision T.J."/>
            <person name="Zeng Q."/>
            <person name="Zolan M.E."/>
            <person name="Pukkila P.J."/>
        </authorList>
    </citation>
    <scope>NUCLEOTIDE SEQUENCE [LARGE SCALE GENOMIC DNA]</scope>
    <source>
        <strain evidence="3">Okayama-7 / 130 / ATCC MYA-4618 / FGSC 9003</strain>
    </source>
</reference>
<dbReference type="Proteomes" id="UP000001861">
    <property type="component" value="Unassembled WGS sequence"/>
</dbReference>
<protein>
    <recommendedName>
        <fullName evidence="4">DUF676 domain-containing protein</fullName>
    </recommendedName>
</protein>
<accession>A8N420</accession>
<dbReference type="EMBL" id="AACS02000001">
    <property type="protein sequence ID" value="EAU92207.2"/>
    <property type="molecule type" value="Genomic_DNA"/>
</dbReference>
<evidence type="ECO:0000313" key="2">
    <source>
        <dbReference type="EMBL" id="EAU92207.2"/>
    </source>
</evidence>
<organism evidence="2 3">
    <name type="scientific">Coprinopsis cinerea (strain Okayama-7 / 130 / ATCC MYA-4618 / FGSC 9003)</name>
    <name type="common">Inky cap fungus</name>
    <name type="synonym">Hormographiella aspergillata</name>
    <dbReference type="NCBI Taxonomy" id="240176"/>
    <lineage>
        <taxon>Eukaryota</taxon>
        <taxon>Fungi</taxon>
        <taxon>Dikarya</taxon>
        <taxon>Basidiomycota</taxon>
        <taxon>Agaricomycotina</taxon>
        <taxon>Agaricomycetes</taxon>
        <taxon>Agaricomycetidae</taxon>
        <taxon>Agaricales</taxon>
        <taxon>Agaricineae</taxon>
        <taxon>Psathyrellaceae</taxon>
        <taxon>Coprinopsis</taxon>
    </lineage>
</organism>
<evidence type="ECO:0000256" key="1">
    <source>
        <dbReference type="SAM" id="Phobius"/>
    </source>
</evidence>
<dbReference type="OrthoDB" id="3258904at2759"/>
<sequence length="390" mass="43567">MSVEYTPSQVLNPATPLLQRSSPIRLIKHDVELVWARRRYLPAILLPRNLTAPGREVNGVVQVGAHVVWAILSVVAIIFGIFVTLTTPGVAAALYWVAFAALLTFLPGWLMGWGVNDDGTVQSDYPDVEDKDGEKWIFVNGYVAFPPFDLFIAFFILTNPHQDFDGHLMEPWPENVNVLAHTFGRPVTGIHNRTFGLILDLIECLIQRNLFYATEDTRTTYNCLKRTLCDPSINKVVLIAHSQGTIIISNVLDILFAELAPDVFDKLEVYTFGSAANHFHNALRSVVAPGIEEDRQIKVIEHYVNENDFVAQIGIQHFATGVPGAQYLGKIFTRKAEGGHMFNEHYMFSMFGQGTATPFLNTHVVSNGVNMGLTVRELSRLWRYLGGNSP</sequence>
<keyword evidence="1" id="KW-0812">Transmembrane</keyword>
<dbReference type="OMA" id="RLWSYRN"/>
<evidence type="ECO:0008006" key="4">
    <source>
        <dbReference type="Google" id="ProtNLM"/>
    </source>
</evidence>
<dbReference type="VEuPathDB" id="FungiDB:CC1G_13022"/>
<evidence type="ECO:0000313" key="3">
    <source>
        <dbReference type="Proteomes" id="UP000001861"/>
    </source>
</evidence>
<gene>
    <name evidence="2" type="ORF">CC1G_13022</name>
</gene>
<keyword evidence="3" id="KW-1185">Reference proteome</keyword>
<dbReference type="InterPro" id="IPR029058">
    <property type="entry name" value="AB_hydrolase_fold"/>
</dbReference>
<dbReference type="HOGENOM" id="CLU_023866_2_1_1"/>
<dbReference type="eggNOG" id="ENOG502RYMG">
    <property type="taxonomic scope" value="Eukaryota"/>
</dbReference>
<dbReference type="KEGG" id="cci:CC1G_13022"/>
<feature type="transmembrane region" description="Helical" evidence="1">
    <location>
        <begin position="93"/>
        <end position="116"/>
    </location>
</feature>
<dbReference type="InParanoid" id="A8N420"/>
<feature type="transmembrane region" description="Helical" evidence="1">
    <location>
        <begin position="136"/>
        <end position="157"/>
    </location>
</feature>